<feature type="region of interest" description="Disordered" evidence="1">
    <location>
        <begin position="215"/>
        <end position="239"/>
    </location>
</feature>
<feature type="signal peptide" evidence="2">
    <location>
        <begin position="1"/>
        <end position="25"/>
    </location>
</feature>
<evidence type="ECO:0000313" key="3">
    <source>
        <dbReference type="Proteomes" id="UP000887578"/>
    </source>
</evidence>
<dbReference type="WBParaSite" id="PDA_v2.g22644.t1">
    <property type="protein sequence ID" value="PDA_v2.g22644.t1"/>
    <property type="gene ID" value="PDA_v2.g22644"/>
</dbReference>
<proteinExistence type="predicted"/>
<dbReference type="Proteomes" id="UP000887578">
    <property type="component" value="Unplaced"/>
</dbReference>
<keyword evidence="3" id="KW-1185">Reference proteome</keyword>
<reference evidence="4" key="1">
    <citation type="submission" date="2022-11" db="UniProtKB">
        <authorList>
            <consortium name="WormBaseParasite"/>
        </authorList>
    </citation>
    <scope>IDENTIFICATION</scope>
</reference>
<evidence type="ECO:0000256" key="1">
    <source>
        <dbReference type="SAM" id="MobiDB-lite"/>
    </source>
</evidence>
<dbReference type="AlphaFoldDB" id="A0A914PWG4"/>
<keyword evidence="2" id="KW-0732">Signal</keyword>
<feature type="chain" id="PRO_5037343515" evidence="2">
    <location>
        <begin position="26"/>
        <end position="239"/>
    </location>
</feature>
<name>A0A914PWG4_9BILA</name>
<protein>
    <submittedName>
        <fullName evidence="4">Uncharacterized protein</fullName>
    </submittedName>
</protein>
<organism evidence="3 4">
    <name type="scientific">Panagrolaimus davidi</name>
    <dbReference type="NCBI Taxonomy" id="227884"/>
    <lineage>
        <taxon>Eukaryota</taxon>
        <taxon>Metazoa</taxon>
        <taxon>Ecdysozoa</taxon>
        <taxon>Nematoda</taxon>
        <taxon>Chromadorea</taxon>
        <taxon>Rhabditida</taxon>
        <taxon>Tylenchina</taxon>
        <taxon>Panagrolaimomorpha</taxon>
        <taxon>Panagrolaimoidea</taxon>
        <taxon>Panagrolaimidae</taxon>
        <taxon>Panagrolaimus</taxon>
    </lineage>
</organism>
<sequence>MPRIYLKPWLILLLMAFYQSQCVQAILHDAPNIYHWMERNSYICDPFIPSKPDNPIFIFEEEAEIFKCAKLCGDPIETKKACGRMRSQPDSDPSCFTIPEICIREYIHEFTTTSHNGEKVDAVKENFDFETKEEVDQNNLVPVDLAVVNEPIMKAQQRPQLQQPLHLLGRRQRQRPLQPQNLQQQQPKAQQPQLQLFLLQLPPLQRLRPQLLKQQQFQRQPLRKQRRPLKQPQQQIHQL</sequence>
<feature type="compositionally biased region" description="Low complexity" evidence="1">
    <location>
        <begin position="230"/>
        <end position="239"/>
    </location>
</feature>
<evidence type="ECO:0000313" key="4">
    <source>
        <dbReference type="WBParaSite" id="PDA_v2.g22644.t1"/>
    </source>
</evidence>
<evidence type="ECO:0000256" key="2">
    <source>
        <dbReference type="SAM" id="SignalP"/>
    </source>
</evidence>
<accession>A0A914PWG4</accession>